<dbReference type="Gene3D" id="1.20.1250.20">
    <property type="entry name" value="MFS general substrate transporter like domains"/>
    <property type="match status" value="1"/>
</dbReference>
<dbReference type="SUPFAM" id="SSF103473">
    <property type="entry name" value="MFS general substrate transporter"/>
    <property type="match status" value="1"/>
</dbReference>
<evidence type="ECO:0000313" key="8">
    <source>
        <dbReference type="EMBL" id="KAK9004540.1"/>
    </source>
</evidence>
<dbReference type="PANTHER" id="PTHR48020">
    <property type="entry name" value="PROTON MYO-INOSITOL COTRANSPORTER"/>
    <property type="match status" value="1"/>
</dbReference>
<evidence type="ECO:0000256" key="1">
    <source>
        <dbReference type="ARBA" id="ARBA00004141"/>
    </source>
</evidence>
<proteinExistence type="predicted"/>
<feature type="transmembrane region" description="Helical" evidence="6">
    <location>
        <begin position="40"/>
        <end position="61"/>
    </location>
</feature>
<name>A0ABR2QV43_9ROSI</name>
<feature type="transmembrane region" description="Helical" evidence="6">
    <location>
        <begin position="68"/>
        <end position="88"/>
    </location>
</feature>
<evidence type="ECO:0000256" key="6">
    <source>
        <dbReference type="SAM" id="Phobius"/>
    </source>
</evidence>
<accession>A0ABR2QV43</accession>
<sequence length="239" mass="26352">MLLCVVGVHFFQQAIGLDSIVLYSPRIFEKAGIKSSNHKLLATMAVGFVKTVFVLVATFFLDKIGRRPLLLSSAAGIVISLAMLGLSLTVIDRSDQNVTWAIGLCITMVLSNVAVFSIGMGPVTWVYSTEILPLRLRAQGTSIGVAFNRGTSGLVSMTFISLYESITIGGAFFLYTSMAVAAFCYFYVFFPETRGRTLEEMEGLFGELVGWRKKFKKIQKENDRKMKEVNGDRISNGQI</sequence>
<feature type="domain" description="Major facilitator superfamily (MFS) profile" evidence="7">
    <location>
        <begin position="1"/>
        <end position="194"/>
    </location>
</feature>
<dbReference type="EMBL" id="JBBPBN010000030">
    <property type="protein sequence ID" value="KAK9004540.1"/>
    <property type="molecule type" value="Genomic_DNA"/>
</dbReference>
<keyword evidence="3 6" id="KW-0812">Transmembrane</keyword>
<feature type="transmembrane region" description="Helical" evidence="6">
    <location>
        <begin position="172"/>
        <end position="190"/>
    </location>
</feature>
<evidence type="ECO:0000259" key="7">
    <source>
        <dbReference type="PROSITE" id="PS50850"/>
    </source>
</evidence>
<gene>
    <name evidence="8" type="ORF">V6N11_042008</name>
</gene>
<protein>
    <recommendedName>
        <fullName evidence="7">Major facilitator superfamily (MFS) profile domain-containing protein</fullName>
    </recommendedName>
</protein>
<dbReference type="InterPro" id="IPR005828">
    <property type="entry name" value="MFS_sugar_transport-like"/>
</dbReference>
<dbReference type="Pfam" id="PF00083">
    <property type="entry name" value="Sugar_tr"/>
    <property type="match status" value="1"/>
</dbReference>
<keyword evidence="9" id="KW-1185">Reference proteome</keyword>
<reference evidence="8 9" key="1">
    <citation type="journal article" date="2024" name="G3 (Bethesda)">
        <title>Genome assembly of Hibiscus sabdariffa L. provides insights into metabolisms of medicinal natural products.</title>
        <authorList>
            <person name="Kim T."/>
        </authorList>
    </citation>
    <scope>NUCLEOTIDE SEQUENCE [LARGE SCALE GENOMIC DNA]</scope>
    <source>
        <strain evidence="8">TK-2024</strain>
        <tissue evidence="8">Old leaves</tissue>
    </source>
</reference>
<dbReference type="PROSITE" id="PS50850">
    <property type="entry name" value="MFS"/>
    <property type="match status" value="1"/>
</dbReference>
<organism evidence="8 9">
    <name type="scientific">Hibiscus sabdariffa</name>
    <name type="common">roselle</name>
    <dbReference type="NCBI Taxonomy" id="183260"/>
    <lineage>
        <taxon>Eukaryota</taxon>
        <taxon>Viridiplantae</taxon>
        <taxon>Streptophyta</taxon>
        <taxon>Embryophyta</taxon>
        <taxon>Tracheophyta</taxon>
        <taxon>Spermatophyta</taxon>
        <taxon>Magnoliopsida</taxon>
        <taxon>eudicotyledons</taxon>
        <taxon>Gunneridae</taxon>
        <taxon>Pentapetalae</taxon>
        <taxon>rosids</taxon>
        <taxon>malvids</taxon>
        <taxon>Malvales</taxon>
        <taxon>Malvaceae</taxon>
        <taxon>Malvoideae</taxon>
        <taxon>Hibiscus</taxon>
    </lineage>
</organism>
<keyword evidence="5 6" id="KW-0472">Membrane</keyword>
<comment type="subcellular location">
    <subcellularLocation>
        <location evidence="1">Membrane</location>
        <topology evidence="1">Multi-pass membrane protein</topology>
    </subcellularLocation>
</comment>
<evidence type="ECO:0000256" key="3">
    <source>
        <dbReference type="ARBA" id="ARBA00022692"/>
    </source>
</evidence>
<dbReference type="Proteomes" id="UP001396334">
    <property type="component" value="Unassembled WGS sequence"/>
</dbReference>
<dbReference type="PRINTS" id="PR00171">
    <property type="entry name" value="SUGRTRNSPORT"/>
</dbReference>
<evidence type="ECO:0000256" key="2">
    <source>
        <dbReference type="ARBA" id="ARBA00022448"/>
    </source>
</evidence>
<evidence type="ECO:0000256" key="5">
    <source>
        <dbReference type="ARBA" id="ARBA00023136"/>
    </source>
</evidence>
<dbReference type="InterPro" id="IPR050814">
    <property type="entry name" value="Myo-inositol_Transporter"/>
</dbReference>
<dbReference type="InterPro" id="IPR036259">
    <property type="entry name" value="MFS_trans_sf"/>
</dbReference>
<comment type="caution">
    <text evidence="8">The sequence shown here is derived from an EMBL/GenBank/DDBJ whole genome shotgun (WGS) entry which is preliminary data.</text>
</comment>
<dbReference type="PANTHER" id="PTHR48020:SF49">
    <property type="entry name" value="SUGAR TRANSPORTER"/>
    <property type="match status" value="1"/>
</dbReference>
<evidence type="ECO:0000313" key="9">
    <source>
        <dbReference type="Proteomes" id="UP001396334"/>
    </source>
</evidence>
<evidence type="ECO:0000256" key="4">
    <source>
        <dbReference type="ARBA" id="ARBA00022989"/>
    </source>
</evidence>
<feature type="transmembrane region" description="Helical" evidence="6">
    <location>
        <begin position="100"/>
        <end position="125"/>
    </location>
</feature>
<dbReference type="InterPro" id="IPR003663">
    <property type="entry name" value="Sugar/inositol_transpt"/>
</dbReference>
<keyword evidence="2" id="KW-0813">Transport</keyword>
<dbReference type="InterPro" id="IPR020846">
    <property type="entry name" value="MFS_dom"/>
</dbReference>
<keyword evidence="4 6" id="KW-1133">Transmembrane helix</keyword>